<protein>
    <submittedName>
        <fullName evidence="6">TetR family transcriptional regulator</fullName>
    </submittedName>
</protein>
<dbReference type="InterPro" id="IPR036271">
    <property type="entry name" value="Tet_transcr_reg_TetR-rel_C_sf"/>
</dbReference>
<accession>A0A124E2X0</accession>
<evidence type="ECO:0000256" key="4">
    <source>
        <dbReference type="PROSITE-ProRule" id="PRU00335"/>
    </source>
</evidence>
<dbReference type="Pfam" id="PF16925">
    <property type="entry name" value="TetR_C_13"/>
    <property type="match status" value="1"/>
</dbReference>
<dbReference type="Gene3D" id="1.10.357.10">
    <property type="entry name" value="Tetracycline Repressor, domain 2"/>
    <property type="match status" value="1"/>
</dbReference>
<dbReference type="PANTHER" id="PTHR47506:SF6">
    <property type="entry name" value="HTH-TYPE TRANSCRIPTIONAL REPRESSOR NEMR"/>
    <property type="match status" value="1"/>
</dbReference>
<evidence type="ECO:0000256" key="2">
    <source>
        <dbReference type="ARBA" id="ARBA00023125"/>
    </source>
</evidence>
<dbReference type="GO" id="GO:0003677">
    <property type="term" value="F:DNA binding"/>
    <property type="evidence" value="ECO:0007669"/>
    <property type="project" value="UniProtKB-UniRule"/>
</dbReference>
<dbReference type="InterPro" id="IPR001647">
    <property type="entry name" value="HTH_TetR"/>
</dbReference>
<dbReference type="SUPFAM" id="SSF48498">
    <property type="entry name" value="Tetracyclin repressor-like, C-terminal domain"/>
    <property type="match status" value="1"/>
</dbReference>
<proteinExistence type="predicted"/>
<keyword evidence="3" id="KW-0804">Transcription</keyword>
<dbReference type="STRING" id="228230.RMCC_5098"/>
<reference evidence="7" key="1">
    <citation type="journal article" date="2016" name="Genome Announc.">
        <title>Draft Genome Sequences of Five Rapidly Growing Mycobacterium Species, M. thermoresistibile, M. fortuitum subsp. acetamidolyticum, M. canariasense, M. brisbanense, and M. novocastrense.</title>
        <authorList>
            <person name="Katahira K."/>
            <person name="Ogura Y."/>
            <person name="Gotoh Y."/>
            <person name="Hayashi T."/>
        </authorList>
    </citation>
    <scope>NUCLEOTIDE SEQUENCE [LARGE SCALE GENOMIC DNA]</scope>
    <source>
        <strain evidence="7">JCM15298</strain>
    </source>
</reference>
<dbReference type="PROSITE" id="PS50977">
    <property type="entry name" value="HTH_TETR_2"/>
    <property type="match status" value="1"/>
</dbReference>
<dbReference type="OrthoDB" id="3196926at2"/>
<reference evidence="7" key="2">
    <citation type="submission" date="2016-02" db="EMBL/GenBank/DDBJ databases">
        <title>Draft genome sequence of five rapidly growing Mycobacterium species.</title>
        <authorList>
            <person name="Katahira K."/>
            <person name="Gotou Y."/>
            <person name="Iida K."/>
            <person name="Ogura Y."/>
            <person name="Hayashi T."/>
        </authorList>
    </citation>
    <scope>NUCLEOTIDE SEQUENCE [LARGE SCALE GENOMIC DNA]</scope>
    <source>
        <strain evidence="7">JCM15298</strain>
    </source>
</reference>
<dbReference type="Proteomes" id="UP000069443">
    <property type="component" value="Unassembled WGS sequence"/>
</dbReference>
<dbReference type="InterPro" id="IPR009057">
    <property type="entry name" value="Homeodomain-like_sf"/>
</dbReference>
<evidence type="ECO:0000256" key="1">
    <source>
        <dbReference type="ARBA" id="ARBA00023015"/>
    </source>
</evidence>
<keyword evidence="1" id="KW-0805">Transcription regulation</keyword>
<dbReference type="SUPFAM" id="SSF46689">
    <property type="entry name" value="Homeodomain-like"/>
    <property type="match status" value="1"/>
</dbReference>
<keyword evidence="2 4" id="KW-0238">DNA-binding</keyword>
<gene>
    <name evidence="6" type="ORF">RMCC_5098</name>
</gene>
<evidence type="ECO:0000256" key="3">
    <source>
        <dbReference type="ARBA" id="ARBA00023163"/>
    </source>
</evidence>
<dbReference type="PANTHER" id="PTHR47506">
    <property type="entry name" value="TRANSCRIPTIONAL REGULATORY PROTEIN"/>
    <property type="match status" value="1"/>
</dbReference>
<name>A0A124E2X0_MYCCR</name>
<comment type="caution">
    <text evidence="6">The sequence shown here is derived from an EMBL/GenBank/DDBJ whole genome shotgun (WGS) entry which is preliminary data.</text>
</comment>
<evidence type="ECO:0000313" key="6">
    <source>
        <dbReference type="EMBL" id="GAS98133.1"/>
    </source>
</evidence>
<dbReference type="Pfam" id="PF00440">
    <property type="entry name" value="TetR_N"/>
    <property type="match status" value="1"/>
</dbReference>
<evidence type="ECO:0000259" key="5">
    <source>
        <dbReference type="PROSITE" id="PS50977"/>
    </source>
</evidence>
<feature type="DNA-binding region" description="H-T-H motif" evidence="4">
    <location>
        <begin position="28"/>
        <end position="47"/>
    </location>
</feature>
<dbReference type="EMBL" id="BCSY01000079">
    <property type="protein sequence ID" value="GAS98133.1"/>
    <property type="molecule type" value="Genomic_DNA"/>
</dbReference>
<feature type="domain" description="HTH tetR-type" evidence="5">
    <location>
        <begin position="5"/>
        <end position="65"/>
    </location>
</feature>
<sequence>MSSTVSTPEAILRCARTSIIAGGYNGFSYADIAAVVGIRKASIHHHFPTKVDLVRTLVQQYRAEAEAGIAHIERHHPDPLDQLRSYIGYWESCIGEPETSYCLCALLATQIPVLPDEIVFEVRSYFRHLSAWLTSVLERGARQGTFALTHDAHTEAEALMAAVHGAMLSARAYGDPHAFAAVTQPVVERLCANPSTAKQRQ</sequence>
<dbReference type="RefSeq" id="WP_062658971.1">
    <property type="nucleotide sequence ID" value="NZ_BCSY01000079.1"/>
</dbReference>
<organism evidence="6 7">
    <name type="scientific">Mycolicibacterium canariasense</name>
    <name type="common">Mycobacterium canariasense</name>
    <dbReference type="NCBI Taxonomy" id="228230"/>
    <lineage>
        <taxon>Bacteria</taxon>
        <taxon>Bacillati</taxon>
        <taxon>Actinomycetota</taxon>
        <taxon>Actinomycetes</taxon>
        <taxon>Mycobacteriales</taxon>
        <taxon>Mycobacteriaceae</taxon>
        <taxon>Mycolicibacterium</taxon>
    </lineage>
</organism>
<evidence type="ECO:0000313" key="7">
    <source>
        <dbReference type="Proteomes" id="UP000069443"/>
    </source>
</evidence>
<keyword evidence="7" id="KW-1185">Reference proteome</keyword>
<dbReference type="InterPro" id="IPR011075">
    <property type="entry name" value="TetR_C"/>
</dbReference>
<dbReference type="AlphaFoldDB" id="A0A124E2X0"/>